<comment type="caution">
    <text evidence="2">The sequence shown here is derived from an EMBL/GenBank/DDBJ whole genome shotgun (WGS) entry which is preliminary data.</text>
</comment>
<evidence type="ECO:0000259" key="1">
    <source>
        <dbReference type="Pfam" id="PF08044"/>
    </source>
</evidence>
<dbReference type="PANTHER" id="PTHR40763:SF5">
    <property type="entry name" value="MEMBRANE PROTEIN"/>
    <property type="match status" value="1"/>
</dbReference>
<evidence type="ECO:0000313" key="3">
    <source>
        <dbReference type="Proteomes" id="UP000482960"/>
    </source>
</evidence>
<dbReference type="AlphaFoldDB" id="A0A6V8KZD8"/>
<evidence type="ECO:0000313" key="2">
    <source>
        <dbReference type="EMBL" id="GFJ90453.1"/>
    </source>
</evidence>
<proteinExistence type="predicted"/>
<dbReference type="Pfam" id="PF08044">
    <property type="entry name" value="DUF1707"/>
    <property type="match status" value="1"/>
</dbReference>
<reference evidence="2 3" key="2">
    <citation type="submission" date="2020-03" db="EMBL/GenBank/DDBJ databases">
        <authorList>
            <person name="Ichikawa N."/>
            <person name="Kimura A."/>
            <person name="Kitahashi Y."/>
            <person name="Uohara A."/>
        </authorList>
    </citation>
    <scope>NUCLEOTIDE SEQUENCE [LARGE SCALE GENOMIC DNA]</scope>
    <source>
        <strain evidence="2 3">NBRC 108638</strain>
    </source>
</reference>
<sequence length="178" mass="19279">MSNADRERIVQRLNDAASEGRITLAEFEERVAGVWAAATYGEVEPYVADLPVAPGLAPPREVAELRSIASELKRKGVWAVPRRIVASNKAGSVKLDFTDAVISHPVVEISLDVVAGSTVLVMPPGASVDATDVQTVAGSVKHRGVPEAGGSPHFVVTGRQSMGSLVVRHQYRFWRWRW</sequence>
<reference evidence="2 3" key="1">
    <citation type="submission" date="2020-03" db="EMBL/GenBank/DDBJ databases">
        <title>Whole genome shotgun sequence of Phytohabitans rumicis NBRC 108638.</title>
        <authorList>
            <person name="Komaki H."/>
            <person name="Tamura T."/>
        </authorList>
    </citation>
    <scope>NUCLEOTIDE SEQUENCE [LARGE SCALE GENOMIC DNA]</scope>
    <source>
        <strain evidence="2 3">NBRC 108638</strain>
    </source>
</reference>
<dbReference type="EMBL" id="BLPG01000001">
    <property type="protein sequence ID" value="GFJ90453.1"/>
    <property type="molecule type" value="Genomic_DNA"/>
</dbReference>
<dbReference type="InterPro" id="IPR012551">
    <property type="entry name" value="DUF1707_SHOCT-like"/>
</dbReference>
<accession>A0A6V8KZD8</accession>
<keyword evidence="3" id="KW-1185">Reference proteome</keyword>
<organism evidence="2 3">
    <name type="scientific">Phytohabitans rumicis</name>
    <dbReference type="NCBI Taxonomy" id="1076125"/>
    <lineage>
        <taxon>Bacteria</taxon>
        <taxon>Bacillati</taxon>
        <taxon>Actinomycetota</taxon>
        <taxon>Actinomycetes</taxon>
        <taxon>Micromonosporales</taxon>
        <taxon>Micromonosporaceae</taxon>
    </lineage>
</organism>
<name>A0A6V8KZD8_9ACTN</name>
<protein>
    <recommendedName>
        <fullName evidence="1">DUF1707 domain-containing protein</fullName>
    </recommendedName>
</protein>
<dbReference type="PANTHER" id="PTHR40763">
    <property type="entry name" value="MEMBRANE PROTEIN-RELATED"/>
    <property type="match status" value="1"/>
</dbReference>
<feature type="domain" description="DUF1707" evidence="1">
    <location>
        <begin position="2"/>
        <end position="51"/>
    </location>
</feature>
<dbReference type="RefSeq" id="WP_173077791.1">
    <property type="nucleotide sequence ID" value="NZ_BAABJB010000003.1"/>
</dbReference>
<gene>
    <name evidence="2" type="ORF">Prum_040950</name>
</gene>
<dbReference type="Proteomes" id="UP000482960">
    <property type="component" value="Unassembled WGS sequence"/>
</dbReference>